<dbReference type="Proteomes" id="UP000217918">
    <property type="component" value="Unassembled WGS sequence"/>
</dbReference>
<dbReference type="EMBL" id="NVYO01000001">
    <property type="protein sequence ID" value="PBQ23829.1"/>
    <property type="molecule type" value="Genomic_DNA"/>
</dbReference>
<reference evidence="1 2" key="1">
    <citation type="submission" date="2017-09" db="EMBL/GenBank/DDBJ databases">
        <title>Genome sequence of Lactobacillus brevis D7.</title>
        <authorList>
            <person name="Kwon M.-S."/>
            <person name="Lim S.K."/>
            <person name="Choi H.-J."/>
        </authorList>
    </citation>
    <scope>NUCLEOTIDE SEQUENCE [LARGE SCALE GENOMIC DNA]</scope>
    <source>
        <strain evidence="1 2">D7</strain>
    </source>
</reference>
<comment type="caution">
    <text evidence="1">The sequence shown here is derived from an EMBL/GenBank/DDBJ whole genome shotgun (WGS) entry which is preliminary data.</text>
</comment>
<dbReference type="Pfam" id="PF10934">
    <property type="entry name" value="Sheath_initiator"/>
    <property type="match status" value="1"/>
</dbReference>
<organism evidence="1 2">
    <name type="scientific">Levilactobacillus brevis</name>
    <name type="common">Lactobacillus brevis</name>
    <dbReference type="NCBI Taxonomy" id="1580"/>
    <lineage>
        <taxon>Bacteria</taxon>
        <taxon>Bacillati</taxon>
        <taxon>Bacillota</taxon>
        <taxon>Bacilli</taxon>
        <taxon>Lactobacillales</taxon>
        <taxon>Lactobacillaceae</taxon>
        <taxon>Levilactobacillus</taxon>
    </lineage>
</organism>
<protein>
    <recommendedName>
        <fullName evidence="3">DUF2634 domain-containing protein</fullName>
    </recommendedName>
</protein>
<accession>A0A2A3TYQ7</accession>
<name>A0A2A3TYQ7_LEVBR</name>
<dbReference type="RefSeq" id="WP_096110055.1">
    <property type="nucleotide sequence ID" value="NZ_NVYO01000001.1"/>
</dbReference>
<evidence type="ECO:0008006" key="3">
    <source>
        <dbReference type="Google" id="ProtNLM"/>
    </source>
</evidence>
<dbReference type="AlphaFoldDB" id="A0A2A3TYQ7"/>
<sequence length="127" mass="14015">MSVDVELDESGNPDPTNGTAMVNGIEELKQSLEIRLLSQVGWAVNDVEFGVEWLDFFGENDNADLAADKIAEALEQDDRIANVLSVTVTPDYKTRKANIHTTLQLSDDDLIAENEDPNLSFDASFEI</sequence>
<evidence type="ECO:0000313" key="1">
    <source>
        <dbReference type="EMBL" id="PBQ23829.1"/>
    </source>
</evidence>
<dbReference type="SUPFAM" id="SSF160719">
    <property type="entry name" value="gpW/gp25-like"/>
    <property type="match status" value="1"/>
</dbReference>
<gene>
    <name evidence="1" type="ORF">CNR29_07290</name>
</gene>
<dbReference type="Gene3D" id="3.10.450.40">
    <property type="match status" value="1"/>
</dbReference>
<dbReference type="InterPro" id="IPR020288">
    <property type="entry name" value="Sheath_initiator"/>
</dbReference>
<proteinExistence type="predicted"/>
<evidence type="ECO:0000313" key="2">
    <source>
        <dbReference type="Proteomes" id="UP000217918"/>
    </source>
</evidence>